<evidence type="ECO:0000256" key="3">
    <source>
        <dbReference type="ARBA" id="ARBA00023163"/>
    </source>
</evidence>
<dbReference type="Pfam" id="PF12840">
    <property type="entry name" value="HTH_20"/>
    <property type="match status" value="1"/>
</dbReference>
<dbReference type="Pfam" id="PF05099">
    <property type="entry name" value="TerB"/>
    <property type="match status" value="1"/>
</dbReference>
<dbReference type="InterPro" id="IPR011991">
    <property type="entry name" value="ArsR-like_HTH"/>
</dbReference>
<dbReference type="InterPro" id="IPR029024">
    <property type="entry name" value="TerB-like"/>
</dbReference>
<dbReference type="InterPro" id="IPR036390">
    <property type="entry name" value="WH_DNA-bd_sf"/>
</dbReference>
<dbReference type="InterPro" id="IPR007791">
    <property type="entry name" value="DjlA_N"/>
</dbReference>
<dbReference type="SMART" id="SM00418">
    <property type="entry name" value="HTH_ARSR"/>
    <property type="match status" value="1"/>
</dbReference>
<dbReference type="CDD" id="cd00090">
    <property type="entry name" value="HTH_ARSR"/>
    <property type="match status" value="1"/>
</dbReference>
<evidence type="ECO:0000313" key="8">
    <source>
        <dbReference type="Proteomes" id="UP000756710"/>
    </source>
</evidence>
<gene>
    <name evidence="7" type="ORF">J2Z30_000755</name>
    <name evidence="6" type="ORF">SIRAN8537</name>
</gene>
<dbReference type="Gene3D" id="1.10.10.10">
    <property type="entry name" value="Winged helix-like DNA-binding domain superfamily/Winged helix DNA-binding domain"/>
    <property type="match status" value="1"/>
</dbReference>
<protein>
    <submittedName>
        <fullName evidence="7">Tellurite resistance protein TerB</fullName>
    </submittedName>
    <submittedName>
        <fullName evidence="6">Transcriptional regulator, ArsR family</fullName>
    </submittedName>
</protein>
<dbReference type="SUPFAM" id="SSF158682">
    <property type="entry name" value="TerB-like"/>
    <property type="match status" value="1"/>
</dbReference>
<dbReference type="PROSITE" id="PS50987">
    <property type="entry name" value="HTH_ARSR_2"/>
    <property type="match status" value="1"/>
</dbReference>
<evidence type="ECO:0000313" key="6">
    <source>
        <dbReference type="EMBL" id="CDR15031.1"/>
    </source>
</evidence>
<dbReference type="Proteomes" id="UP000756710">
    <property type="component" value="Unassembled WGS sequence"/>
</dbReference>
<evidence type="ECO:0000313" key="7">
    <source>
        <dbReference type="EMBL" id="MBP2059757.1"/>
    </source>
</evidence>
<keyword evidence="3" id="KW-0804">Transcription</keyword>
<feature type="region of interest" description="Disordered" evidence="4">
    <location>
        <begin position="157"/>
        <end position="190"/>
    </location>
</feature>
<evidence type="ECO:0000256" key="4">
    <source>
        <dbReference type="SAM" id="MobiDB-lite"/>
    </source>
</evidence>
<dbReference type="AlphaFoldDB" id="A0A061A0L9"/>
<dbReference type="HOGENOM" id="CLU_943084_0_0_11"/>
<dbReference type="CDD" id="cd07176">
    <property type="entry name" value="terB"/>
    <property type="match status" value="1"/>
</dbReference>
<feature type="domain" description="HTH arsR-type" evidence="5">
    <location>
        <begin position="191"/>
        <end position="286"/>
    </location>
</feature>
<keyword evidence="1" id="KW-0805">Transcription regulation</keyword>
<reference evidence="6" key="1">
    <citation type="submission" date="2014-05" db="EMBL/GenBank/DDBJ databases">
        <authorList>
            <person name="Horn Fabian"/>
        </authorList>
    </citation>
    <scope>NUCLEOTIDE SEQUENCE</scope>
</reference>
<dbReference type="Gene3D" id="1.10.3680.10">
    <property type="entry name" value="TerB-like"/>
    <property type="match status" value="1"/>
</dbReference>
<name>A0A061A0L9_9ACTN</name>
<keyword evidence="2" id="KW-0238">DNA-binding</keyword>
<sequence>MTLWDRLKDSVQTMQAQLTAKKHELQSGAFRDASMAMCALVAAADGTIDPSERRRVAQLIATNDVLQNFPPDDLHRRFEDHLDELTTDFALGTASAMREIGKAKRRPAEARAVIQIGIVIGCADGYFDESERDVVREACSALDIPPTEFDLHRPLRVPRSPYRAPDELPQAAGERVSGRADSGARRAIRPGAAVPGDDLQVFLKALTSGTRQKLFAHFADGEELTVGEAAERAGLGPSTTSEHLAVLRRGGLLQSTRSGKLVRYRADREGIAELLGQLHSYLLAPSEPQDTPPAHG</sequence>
<evidence type="ECO:0000256" key="1">
    <source>
        <dbReference type="ARBA" id="ARBA00023015"/>
    </source>
</evidence>
<dbReference type="InterPro" id="IPR051081">
    <property type="entry name" value="HTH_MetalResp_TranReg"/>
</dbReference>
<reference evidence="7 8" key="2">
    <citation type="submission" date="2021-03" db="EMBL/GenBank/DDBJ databases">
        <title>Genomic Encyclopedia of Type Strains, Phase IV (KMG-IV): sequencing the most valuable type-strain genomes for metagenomic binning, comparative biology and taxonomic classification.</title>
        <authorList>
            <person name="Goeker M."/>
        </authorList>
    </citation>
    <scope>NUCLEOTIDE SEQUENCE [LARGE SCALE GENOMIC DNA]</scope>
    <source>
        <strain evidence="7 8">DSM 41954</strain>
    </source>
</reference>
<dbReference type="InterPro" id="IPR036388">
    <property type="entry name" value="WH-like_DNA-bd_sf"/>
</dbReference>
<dbReference type="GO" id="GO:0003700">
    <property type="term" value="F:DNA-binding transcription factor activity"/>
    <property type="evidence" value="ECO:0007669"/>
    <property type="project" value="InterPro"/>
</dbReference>
<organism evidence="6">
    <name type="scientific">Streptomyces iranensis</name>
    <dbReference type="NCBI Taxonomy" id="576784"/>
    <lineage>
        <taxon>Bacteria</taxon>
        <taxon>Bacillati</taxon>
        <taxon>Actinomycetota</taxon>
        <taxon>Actinomycetes</taxon>
        <taxon>Kitasatosporales</taxon>
        <taxon>Streptomycetaceae</taxon>
        <taxon>Streptomyces</taxon>
        <taxon>Streptomyces violaceusniger group</taxon>
    </lineage>
</organism>
<evidence type="ECO:0000259" key="5">
    <source>
        <dbReference type="PROSITE" id="PS50987"/>
    </source>
</evidence>
<evidence type="ECO:0000256" key="2">
    <source>
        <dbReference type="ARBA" id="ARBA00023125"/>
    </source>
</evidence>
<dbReference type="PANTHER" id="PTHR33154">
    <property type="entry name" value="TRANSCRIPTIONAL REGULATOR, ARSR FAMILY"/>
    <property type="match status" value="1"/>
</dbReference>
<dbReference type="EMBL" id="JAGGLR010000002">
    <property type="protein sequence ID" value="MBP2059757.1"/>
    <property type="molecule type" value="Genomic_DNA"/>
</dbReference>
<dbReference type="GO" id="GO:0003677">
    <property type="term" value="F:DNA binding"/>
    <property type="evidence" value="ECO:0007669"/>
    <property type="project" value="UniProtKB-KW"/>
</dbReference>
<dbReference type="NCBIfam" id="NF033788">
    <property type="entry name" value="HTH_metalloreg"/>
    <property type="match status" value="1"/>
</dbReference>
<dbReference type="SUPFAM" id="SSF46785">
    <property type="entry name" value="Winged helix' DNA-binding domain"/>
    <property type="match status" value="1"/>
</dbReference>
<dbReference type="PANTHER" id="PTHR33154:SF33">
    <property type="entry name" value="TRANSCRIPTIONAL REPRESSOR SDPR"/>
    <property type="match status" value="1"/>
</dbReference>
<proteinExistence type="predicted"/>
<accession>A0A061A0L9</accession>
<dbReference type="EMBL" id="LK022848">
    <property type="protein sequence ID" value="CDR15031.1"/>
    <property type="molecule type" value="Genomic_DNA"/>
</dbReference>
<keyword evidence="8" id="KW-1185">Reference proteome</keyword>
<dbReference type="InterPro" id="IPR001845">
    <property type="entry name" value="HTH_ArsR_DNA-bd_dom"/>
</dbReference>